<keyword evidence="6" id="KW-0851">Voltage-gated channel</keyword>
<evidence type="ECO:0000256" key="4">
    <source>
        <dbReference type="ARBA" id="ARBA00022692"/>
    </source>
</evidence>
<comment type="subcellular location">
    <subcellularLocation>
        <location evidence="1">Membrane</location>
        <topology evidence="1">Multi-pass membrane protein</topology>
    </subcellularLocation>
</comment>
<evidence type="ECO:0000256" key="2">
    <source>
        <dbReference type="ARBA" id="ARBA00022448"/>
    </source>
</evidence>
<dbReference type="InterPro" id="IPR027359">
    <property type="entry name" value="Volt_channel_dom_sf"/>
</dbReference>
<evidence type="ECO:0000256" key="6">
    <source>
        <dbReference type="ARBA" id="ARBA00022882"/>
    </source>
</evidence>
<dbReference type="GO" id="GO:0008076">
    <property type="term" value="C:voltage-gated potassium channel complex"/>
    <property type="evidence" value="ECO:0007669"/>
    <property type="project" value="InterPro"/>
</dbReference>
<dbReference type="RefSeq" id="WP_009576476.1">
    <property type="nucleotide sequence ID" value="NZ_AEIG01000067.1"/>
</dbReference>
<keyword evidence="11" id="KW-0407">Ion channel</keyword>
<evidence type="ECO:0000313" key="13">
    <source>
        <dbReference type="Proteomes" id="UP000005615"/>
    </source>
</evidence>
<evidence type="ECO:0000256" key="5">
    <source>
        <dbReference type="ARBA" id="ARBA00022826"/>
    </source>
</evidence>
<evidence type="ECO:0000313" key="12">
    <source>
        <dbReference type="EMBL" id="EGG28994.1"/>
    </source>
</evidence>
<proteinExistence type="predicted"/>
<dbReference type="OrthoDB" id="9799090at2"/>
<evidence type="ECO:0000256" key="3">
    <source>
        <dbReference type="ARBA" id="ARBA00022538"/>
    </source>
</evidence>
<dbReference type="PANTHER" id="PTHR11537:SF254">
    <property type="entry name" value="POTASSIUM VOLTAGE-GATED CHANNEL PROTEIN SHAB"/>
    <property type="match status" value="1"/>
</dbReference>
<keyword evidence="4" id="KW-0812">Transmembrane</keyword>
<keyword evidence="5" id="KW-0631">Potassium channel</keyword>
<sequence length="272" mass="30613">MTISSSRRKQQAFDIIFGTESTEGKAFDIVLIIAILTSVGVVIADSIPHLHAQYGYLFWQIEWGFTLFFSLEYCVRIWCSPNPRAYVTSGFGIIDLLSVLPTYLAIIVPQAAPLLILRVLRILRIFRILRLLPYVRESTVLLEALRRSRRKILVFFSMMMVITTVYGCLLYVVEGPEHGFNTIPESIYWAIVTVTTVGYGDLVPVTAIGRAIAALGMLTGYAIIAVPTGIITAELTHEMRRQRDFRSCEHCNRSGHESDAEYCKYCGALLPH</sequence>
<dbReference type="GO" id="GO:0001508">
    <property type="term" value="P:action potential"/>
    <property type="evidence" value="ECO:0007669"/>
    <property type="project" value="TreeGrafter"/>
</dbReference>
<dbReference type="EMBL" id="AEIG01000067">
    <property type="protein sequence ID" value="EGG28994.1"/>
    <property type="molecule type" value="Genomic_DNA"/>
</dbReference>
<evidence type="ECO:0000256" key="8">
    <source>
        <dbReference type="ARBA" id="ARBA00022989"/>
    </source>
</evidence>
<comment type="caution">
    <text evidence="12">The sequence shown here is derived from an EMBL/GenBank/DDBJ whole genome shotgun (WGS) entry which is preliminary data.</text>
</comment>
<keyword evidence="9" id="KW-0406">Ion transport</keyword>
<dbReference type="AlphaFoldDB" id="F3L3U5"/>
<dbReference type="GO" id="GO:0005249">
    <property type="term" value="F:voltage-gated potassium channel activity"/>
    <property type="evidence" value="ECO:0007669"/>
    <property type="project" value="InterPro"/>
</dbReference>
<evidence type="ECO:0000256" key="7">
    <source>
        <dbReference type="ARBA" id="ARBA00022958"/>
    </source>
</evidence>
<evidence type="ECO:0000256" key="10">
    <source>
        <dbReference type="ARBA" id="ARBA00023136"/>
    </source>
</evidence>
<accession>F3L3U5</accession>
<reference evidence="12 13" key="1">
    <citation type="journal article" date="2011" name="J. Bacteriol.">
        <title>Genome sequence of strain IMCC3088, a proteorhodopsin-containing marine bacterium belonging to the OM60/NOR5 clade.</title>
        <authorList>
            <person name="Jang Y."/>
            <person name="Oh H.M."/>
            <person name="Kang I."/>
            <person name="Lee K."/>
            <person name="Yang S.J."/>
            <person name="Cho J.C."/>
        </authorList>
    </citation>
    <scope>NUCLEOTIDE SEQUENCE [LARGE SCALE GENOMIC DNA]</scope>
    <source>
        <strain evidence="12 13">IMCC3088</strain>
    </source>
</reference>
<evidence type="ECO:0000256" key="9">
    <source>
        <dbReference type="ARBA" id="ARBA00023065"/>
    </source>
</evidence>
<dbReference type="InterPro" id="IPR005821">
    <property type="entry name" value="Ion_trans_dom"/>
</dbReference>
<name>F3L3U5_9GAMM</name>
<evidence type="ECO:0000256" key="11">
    <source>
        <dbReference type="ARBA" id="ARBA00023303"/>
    </source>
</evidence>
<dbReference type="Proteomes" id="UP000005615">
    <property type="component" value="Unassembled WGS sequence"/>
</dbReference>
<keyword evidence="13" id="KW-1185">Reference proteome</keyword>
<dbReference type="Pfam" id="PF00520">
    <property type="entry name" value="Ion_trans"/>
    <property type="match status" value="1"/>
</dbReference>
<organism evidence="12 13">
    <name type="scientific">Aequoribacter fuscus</name>
    <dbReference type="NCBI Taxonomy" id="2518989"/>
    <lineage>
        <taxon>Bacteria</taxon>
        <taxon>Pseudomonadati</taxon>
        <taxon>Pseudomonadota</taxon>
        <taxon>Gammaproteobacteria</taxon>
        <taxon>Cellvibrionales</taxon>
        <taxon>Halieaceae</taxon>
        <taxon>Aequoribacter</taxon>
    </lineage>
</organism>
<keyword evidence="8" id="KW-1133">Transmembrane helix</keyword>
<dbReference type="PANTHER" id="PTHR11537">
    <property type="entry name" value="VOLTAGE-GATED POTASSIUM CHANNEL"/>
    <property type="match status" value="1"/>
</dbReference>
<dbReference type="InterPro" id="IPR028325">
    <property type="entry name" value="VG_K_chnl"/>
</dbReference>
<protein>
    <submittedName>
        <fullName evidence="12">Potassium voltage-gated channel subfamily</fullName>
    </submittedName>
</protein>
<dbReference type="Gene3D" id="1.20.120.350">
    <property type="entry name" value="Voltage-gated potassium channels. Chain C"/>
    <property type="match status" value="1"/>
</dbReference>
<keyword evidence="2" id="KW-0813">Transport</keyword>
<dbReference type="SUPFAM" id="SSF81324">
    <property type="entry name" value="Voltage-gated potassium channels"/>
    <property type="match status" value="1"/>
</dbReference>
<evidence type="ECO:0000256" key="1">
    <source>
        <dbReference type="ARBA" id="ARBA00004141"/>
    </source>
</evidence>
<keyword evidence="10" id="KW-0472">Membrane</keyword>
<dbReference type="PRINTS" id="PR00169">
    <property type="entry name" value="KCHANNEL"/>
</dbReference>
<keyword evidence="3" id="KW-0633">Potassium transport</keyword>
<dbReference type="STRING" id="2518989.IMCC3088_2287"/>
<dbReference type="Gene3D" id="1.10.287.70">
    <property type="match status" value="1"/>
</dbReference>
<gene>
    <name evidence="12" type="ORF">IMCC3088_2287</name>
</gene>
<keyword evidence="7" id="KW-0630">Potassium</keyword>
<dbReference type="eggNOG" id="COG2126">
    <property type="taxonomic scope" value="Bacteria"/>
</dbReference>